<gene>
    <name evidence="3" type="ORF">SteCoe_32903</name>
</gene>
<proteinExistence type="predicted"/>
<evidence type="ECO:0000313" key="4">
    <source>
        <dbReference type="Proteomes" id="UP000187209"/>
    </source>
</evidence>
<evidence type="ECO:0000313" key="3">
    <source>
        <dbReference type="EMBL" id="OMJ69377.1"/>
    </source>
</evidence>
<organism evidence="3 4">
    <name type="scientific">Stentor coeruleus</name>
    <dbReference type="NCBI Taxonomy" id="5963"/>
    <lineage>
        <taxon>Eukaryota</taxon>
        <taxon>Sar</taxon>
        <taxon>Alveolata</taxon>
        <taxon>Ciliophora</taxon>
        <taxon>Postciliodesmatophora</taxon>
        <taxon>Heterotrichea</taxon>
        <taxon>Heterotrichida</taxon>
        <taxon>Stentoridae</taxon>
        <taxon>Stentor</taxon>
    </lineage>
</organism>
<evidence type="ECO:0000256" key="2">
    <source>
        <dbReference type="SAM" id="MobiDB-lite"/>
    </source>
</evidence>
<accession>A0A1R2AY04</accession>
<keyword evidence="4" id="KW-1185">Reference proteome</keyword>
<dbReference type="Proteomes" id="UP000187209">
    <property type="component" value="Unassembled WGS sequence"/>
</dbReference>
<dbReference type="EMBL" id="MPUH01001205">
    <property type="protein sequence ID" value="OMJ69377.1"/>
    <property type="molecule type" value="Genomic_DNA"/>
</dbReference>
<feature type="region of interest" description="Disordered" evidence="2">
    <location>
        <begin position="109"/>
        <end position="145"/>
    </location>
</feature>
<feature type="compositionally biased region" description="Basic and acidic residues" evidence="2">
    <location>
        <begin position="116"/>
        <end position="134"/>
    </location>
</feature>
<protein>
    <submittedName>
        <fullName evidence="3">Uncharacterized protein</fullName>
    </submittedName>
</protein>
<comment type="caution">
    <text evidence="3">The sequence shown here is derived from an EMBL/GenBank/DDBJ whole genome shotgun (WGS) entry which is preliminary data.</text>
</comment>
<reference evidence="3 4" key="1">
    <citation type="submission" date="2016-11" db="EMBL/GenBank/DDBJ databases">
        <title>The macronuclear genome of Stentor coeruleus: a giant cell with tiny introns.</title>
        <authorList>
            <person name="Slabodnick M."/>
            <person name="Ruby J.G."/>
            <person name="Reiff S.B."/>
            <person name="Swart E.C."/>
            <person name="Gosai S."/>
            <person name="Prabakaran S."/>
            <person name="Witkowska E."/>
            <person name="Larue G.E."/>
            <person name="Fisher S."/>
            <person name="Freeman R.M."/>
            <person name="Gunawardena J."/>
            <person name="Chu W."/>
            <person name="Stover N.A."/>
            <person name="Gregory B.D."/>
            <person name="Nowacki M."/>
            <person name="Derisi J."/>
            <person name="Roy S.W."/>
            <person name="Marshall W.F."/>
            <person name="Sood P."/>
        </authorList>
    </citation>
    <scope>NUCLEOTIDE SEQUENCE [LARGE SCALE GENOMIC DNA]</scope>
    <source>
        <strain evidence="3">WM001</strain>
    </source>
</reference>
<dbReference type="AlphaFoldDB" id="A0A1R2AY04"/>
<name>A0A1R2AY04_9CILI</name>
<evidence type="ECO:0000256" key="1">
    <source>
        <dbReference type="SAM" id="Coils"/>
    </source>
</evidence>
<keyword evidence="1" id="KW-0175">Coiled coil</keyword>
<sequence>MDQLSKSKAKKREYKAKLSAALRRIESLEYELTLIRTERDKAIGEKCLATAKLKEQAEELTSFQARATALENSYVTMKIEHVNLKSNFESLKDDYDISKKMIQLRDREIQNLTKGQDSKRKNNPDTPTRMKESLRPPVNKNIKPYPSTSFSFNLIHSNKNSFTSSMRDDGH</sequence>
<feature type="coiled-coil region" evidence="1">
    <location>
        <begin position="4"/>
        <end position="73"/>
    </location>
</feature>